<evidence type="ECO:0000313" key="2">
    <source>
        <dbReference type="EMBL" id="CAF4389671.1"/>
    </source>
</evidence>
<dbReference type="AlphaFoldDB" id="A0A815V2G6"/>
<reference evidence="1" key="1">
    <citation type="submission" date="2021-02" db="EMBL/GenBank/DDBJ databases">
        <authorList>
            <person name="Nowell W R."/>
        </authorList>
    </citation>
    <scope>NUCLEOTIDE SEQUENCE</scope>
</reference>
<dbReference type="Proteomes" id="UP000681722">
    <property type="component" value="Unassembled WGS sequence"/>
</dbReference>
<evidence type="ECO:0000313" key="1">
    <source>
        <dbReference type="EMBL" id="CAF1530463.1"/>
    </source>
</evidence>
<dbReference type="Proteomes" id="UP000663829">
    <property type="component" value="Unassembled WGS sequence"/>
</dbReference>
<protein>
    <submittedName>
        <fullName evidence="1">Uncharacterized protein</fullName>
    </submittedName>
</protein>
<sequence length="258" mass="28860">MVCETCSYHASKQRSSFHVLEDEKLPVDSVPLNMLQDSVTNYLISKKVILKKQKTFYTMTEEELILNRLQNIVDIEQQNMNICPTHRYTYGTSFRIHNHCYRPDQQNERQSKKKTCKVATLQRCNNIPSFPIGGKPCSKHRTKMYAQDNLTTISQPSILNTMMSAPGSTASAASAEERVTSRGKANSLLAVANLSPLRSQSTDPLEAQAKGSIRRLKSKFINALQGVATTLADSMAPGEGNTLINGCFRNKRTFLILL</sequence>
<dbReference type="EMBL" id="CAJOBC010090311">
    <property type="protein sequence ID" value="CAF4389671.1"/>
    <property type="molecule type" value="Genomic_DNA"/>
</dbReference>
<proteinExistence type="predicted"/>
<evidence type="ECO:0000313" key="3">
    <source>
        <dbReference type="Proteomes" id="UP000663829"/>
    </source>
</evidence>
<organism evidence="1 3">
    <name type="scientific">Didymodactylos carnosus</name>
    <dbReference type="NCBI Taxonomy" id="1234261"/>
    <lineage>
        <taxon>Eukaryota</taxon>
        <taxon>Metazoa</taxon>
        <taxon>Spiralia</taxon>
        <taxon>Gnathifera</taxon>
        <taxon>Rotifera</taxon>
        <taxon>Eurotatoria</taxon>
        <taxon>Bdelloidea</taxon>
        <taxon>Philodinida</taxon>
        <taxon>Philodinidae</taxon>
        <taxon>Didymodactylos</taxon>
    </lineage>
</organism>
<gene>
    <name evidence="1" type="ORF">GPM918_LOCUS38020</name>
    <name evidence="2" type="ORF">SRO942_LOCUS38812</name>
</gene>
<name>A0A815V2G6_9BILA</name>
<comment type="caution">
    <text evidence="1">The sequence shown here is derived from an EMBL/GenBank/DDBJ whole genome shotgun (WGS) entry which is preliminary data.</text>
</comment>
<accession>A0A815V2G6</accession>
<dbReference type="EMBL" id="CAJNOQ010024729">
    <property type="protein sequence ID" value="CAF1530463.1"/>
    <property type="molecule type" value="Genomic_DNA"/>
</dbReference>
<keyword evidence="3" id="KW-1185">Reference proteome</keyword>